<evidence type="ECO:0000313" key="2">
    <source>
        <dbReference type="Proteomes" id="UP000006523"/>
    </source>
</evidence>
<sequence length="84" mass="9704">MIATENKTTVPENAKLIDDAFYVVETRFMWKSMRQIDGEWKDFLFGLTEKVVTDMSRWHLKCEQEGTLEQYSRVVGSAIVGGKL</sequence>
<dbReference type="GeneID" id="10327590"/>
<accession>E3SI45</accession>
<dbReference type="OrthoDB" id="23947at10239"/>
<gene>
    <name evidence="1" type="ORF">SSM1_038</name>
</gene>
<dbReference type="RefSeq" id="YP_004322929.1">
    <property type="nucleotide sequence ID" value="NC_015282.1"/>
</dbReference>
<dbReference type="KEGG" id="vg:10327590"/>
<name>E3SI45_9CAUD</name>
<dbReference type="InterPro" id="IPR055891">
    <property type="entry name" value="DUF7468"/>
</dbReference>
<dbReference type="Pfam" id="PF24272">
    <property type="entry name" value="DUF7468"/>
    <property type="match status" value="1"/>
</dbReference>
<keyword evidence="2" id="KW-1185">Reference proteome</keyword>
<evidence type="ECO:0000313" key="1">
    <source>
        <dbReference type="EMBL" id="ADO97312.1"/>
    </source>
</evidence>
<protein>
    <submittedName>
        <fullName evidence="1">Uncharacterized protein</fullName>
    </submittedName>
</protein>
<dbReference type="EMBL" id="GU071094">
    <property type="protein sequence ID" value="ADO97312.1"/>
    <property type="molecule type" value="Genomic_DNA"/>
</dbReference>
<proteinExistence type="predicted"/>
<reference evidence="1 2" key="1">
    <citation type="journal article" date="2010" name="Environ. Microbiol.">
        <title>Genomic analysis of oceanic cyanobacterial myoviruses compared with T4-like myoviruses from diverse hosts and environments.</title>
        <authorList>
            <person name="Sullivan M.B."/>
            <person name="Huang K.H."/>
            <person name="Ignacio-Espinoza J.C."/>
            <person name="Berlin A.M."/>
            <person name="Kelly L."/>
            <person name="Weigele P.R."/>
            <person name="DeFrancesco A.S."/>
            <person name="Kern S.E."/>
            <person name="Thompson L.R."/>
            <person name="Young S."/>
            <person name="Yandava C."/>
            <person name="Fu R."/>
            <person name="Krastins B."/>
            <person name="Chase M."/>
            <person name="Sarracino D."/>
            <person name="Osburne M.S."/>
            <person name="Henn M.R."/>
            <person name="Chisholm S.W."/>
        </authorList>
    </citation>
    <scope>NUCLEOTIDE SEQUENCE [LARGE SCALE GENOMIC DNA]</scope>
    <source>
        <strain evidence="1">6501-1</strain>
    </source>
</reference>
<organism evidence="1 2">
    <name type="scientific">Synechococcus phage S-SM1</name>
    <dbReference type="NCBI Taxonomy" id="444859"/>
    <lineage>
        <taxon>Viruses</taxon>
        <taxon>Duplodnaviria</taxon>
        <taxon>Heunggongvirae</taxon>
        <taxon>Uroviricota</taxon>
        <taxon>Caudoviricetes</taxon>
        <taxon>Pantevenvirales</taxon>
        <taxon>Kyanoviridae</taxon>
        <taxon>Thetisvirus</taxon>
        <taxon>Thetisvirus ssm1</taxon>
    </lineage>
</organism>
<dbReference type="Proteomes" id="UP000006523">
    <property type="component" value="Segment"/>
</dbReference>